<evidence type="ECO:0000313" key="5">
    <source>
        <dbReference type="Proteomes" id="UP001498476"/>
    </source>
</evidence>
<dbReference type="PANTHER" id="PTHR40460">
    <property type="entry name" value="CHROMOSOME 1, WHOLE GENOME SHOTGUN SEQUENCE"/>
    <property type="match status" value="1"/>
</dbReference>
<accession>A0ABR1HG39</accession>
<proteinExistence type="inferred from homology"/>
<comment type="caution">
    <text evidence="4">The sequence shown here is derived from an EMBL/GenBank/DDBJ whole genome shotgun (WGS) entry which is preliminary data.</text>
</comment>
<feature type="compositionally biased region" description="Polar residues" evidence="2">
    <location>
        <begin position="22"/>
        <end position="34"/>
    </location>
</feature>
<feature type="region of interest" description="Disordered" evidence="2">
    <location>
        <begin position="22"/>
        <end position="179"/>
    </location>
</feature>
<protein>
    <recommendedName>
        <fullName evidence="3">CsbD-like domain-containing protein</fullName>
    </recommendedName>
</protein>
<dbReference type="EMBL" id="JAZAVJ010000034">
    <property type="protein sequence ID" value="KAK7419917.1"/>
    <property type="molecule type" value="Genomic_DNA"/>
</dbReference>
<dbReference type="Proteomes" id="UP001498476">
    <property type="component" value="Unassembled WGS sequence"/>
</dbReference>
<feature type="domain" description="CsbD-like" evidence="3">
    <location>
        <begin position="74"/>
        <end position="121"/>
    </location>
</feature>
<organism evidence="4 5">
    <name type="scientific">Neonectria punicea</name>
    <dbReference type="NCBI Taxonomy" id="979145"/>
    <lineage>
        <taxon>Eukaryota</taxon>
        <taxon>Fungi</taxon>
        <taxon>Dikarya</taxon>
        <taxon>Ascomycota</taxon>
        <taxon>Pezizomycotina</taxon>
        <taxon>Sordariomycetes</taxon>
        <taxon>Hypocreomycetidae</taxon>
        <taxon>Hypocreales</taxon>
        <taxon>Nectriaceae</taxon>
        <taxon>Neonectria</taxon>
    </lineage>
</organism>
<evidence type="ECO:0000256" key="2">
    <source>
        <dbReference type="SAM" id="MobiDB-lite"/>
    </source>
</evidence>
<feature type="compositionally biased region" description="Polar residues" evidence="2">
    <location>
        <begin position="98"/>
        <end position="110"/>
    </location>
</feature>
<comment type="similarity">
    <text evidence="1">Belongs to the UPF0337 (CsbD) family.</text>
</comment>
<feature type="compositionally biased region" description="Basic and acidic residues" evidence="2">
    <location>
        <begin position="35"/>
        <end position="51"/>
    </location>
</feature>
<dbReference type="InterPro" id="IPR036629">
    <property type="entry name" value="YjbJ_sf"/>
</dbReference>
<dbReference type="Pfam" id="PF05532">
    <property type="entry name" value="CsbD"/>
    <property type="match status" value="1"/>
</dbReference>
<keyword evidence="5" id="KW-1185">Reference proteome</keyword>
<name>A0ABR1HG39_9HYPO</name>
<evidence type="ECO:0000259" key="3">
    <source>
        <dbReference type="Pfam" id="PF05532"/>
    </source>
</evidence>
<dbReference type="SUPFAM" id="SSF69047">
    <property type="entry name" value="Hypothetical protein YjbJ"/>
    <property type="match status" value="1"/>
</dbReference>
<evidence type="ECO:0000256" key="1">
    <source>
        <dbReference type="ARBA" id="ARBA00009129"/>
    </source>
</evidence>
<feature type="compositionally biased region" description="Basic and acidic residues" evidence="2">
    <location>
        <begin position="147"/>
        <end position="179"/>
    </location>
</feature>
<gene>
    <name evidence="4" type="ORF">QQX98_003105</name>
</gene>
<evidence type="ECO:0000313" key="4">
    <source>
        <dbReference type="EMBL" id="KAK7419917.1"/>
    </source>
</evidence>
<dbReference type="InterPro" id="IPR008462">
    <property type="entry name" value="CsbD"/>
</dbReference>
<dbReference type="PANTHER" id="PTHR40460:SF1">
    <property type="entry name" value="CSBD-LIKE DOMAIN-CONTAINING PROTEIN"/>
    <property type="match status" value="1"/>
</dbReference>
<sequence length="179" mass="18439">MSANNDSTLKSYVDSASGTLQSALGSVTGSTGDKTQGELKKDKADAEHDASHAAVKVPGGAISSSGVAKDDPKRTEGSWNQTAGAAKETLGGLIGNESLKNSGRQQNLDGQEQEARGQLSDLGTGIGDRVQGSVGSAVAGLTGNKTDQARYNDLHDEGKTKQRGVEVDLQNKAEADRRA</sequence>
<reference evidence="4 5" key="1">
    <citation type="journal article" date="2025" name="Microbiol. Resour. Announc.">
        <title>Draft genome sequences for Neonectria magnoliae and Neonectria punicea, canker pathogens of Liriodendron tulipifera and Acer saccharum in West Virginia.</title>
        <authorList>
            <person name="Petronek H.M."/>
            <person name="Kasson M.T."/>
            <person name="Metheny A.M."/>
            <person name="Stauder C.M."/>
            <person name="Lovett B."/>
            <person name="Lynch S.C."/>
            <person name="Garnas J.R."/>
            <person name="Kasson L.R."/>
            <person name="Stajich J.E."/>
        </authorList>
    </citation>
    <scope>NUCLEOTIDE SEQUENCE [LARGE SCALE GENOMIC DNA]</scope>
    <source>
        <strain evidence="4 5">NRRL 64653</strain>
    </source>
</reference>